<evidence type="ECO:0000256" key="1">
    <source>
        <dbReference type="ARBA" id="ARBA00006718"/>
    </source>
</evidence>
<proteinExistence type="inferred from homology"/>
<dbReference type="AlphaFoldDB" id="A0A0R2PYB5"/>
<dbReference type="Pfam" id="PF01521">
    <property type="entry name" value="Fe-S_biosyn"/>
    <property type="match status" value="1"/>
</dbReference>
<dbReference type="GO" id="GO:0051537">
    <property type="term" value="F:2 iron, 2 sulfur cluster binding"/>
    <property type="evidence" value="ECO:0007669"/>
    <property type="project" value="TreeGrafter"/>
</dbReference>
<dbReference type="PANTHER" id="PTHR10072:SF41">
    <property type="entry name" value="IRON-SULFUR CLUSTER ASSEMBLY 1 HOMOLOG, MITOCHONDRIAL"/>
    <property type="match status" value="1"/>
</dbReference>
<dbReference type="GO" id="GO:0016226">
    <property type="term" value="P:iron-sulfur cluster assembly"/>
    <property type="evidence" value="ECO:0007669"/>
    <property type="project" value="InterPro"/>
</dbReference>
<reference evidence="4" key="1">
    <citation type="submission" date="2015-10" db="EMBL/GenBank/DDBJ databases">
        <title>Metagenome-Assembled Genomes uncover a global brackish microbiome.</title>
        <authorList>
            <person name="Hugerth L.W."/>
            <person name="Larsson J."/>
            <person name="Alneberg J."/>
            <person name="Lindh M.V."/>
            <person name="Legrand C."/>
            <person name="Pinhassi J."/>
            <person name="Andersson A."/>
        </authorList>
    </citation>
    <scope>NUCLEOTIDE SEQUENCE [LARGE SCALE GENOMIC DNA]</scope>
</reference>
<sequence length="94" mass="10255">MQNRGKGHGVRIGVKKAGCSGFEYFFDYVDEPPVTTAEDVIFLEGECTIYVDSDSLSYLKGSMVDYSEDGLNKGIKFHNPNAKAVCGCGESFTI</sequence>
<dbReference type="InterPro" id="IPR016092">
    <property type="entry name" value="ATAP"/>
</dbReference>
<dbReference type="InterPro" id="IPR050322">
    <property type="entry name" value="Fe-S_cluster_asmbl/transfer"/>
</dbReference>
<gene>
    <name evidence="3" type="primary">iscA</name>
    <name evidence="3" type="ORF">ABR63_04950</name>
</gene>
<accession>A0A0R2PYB5</accession>
<organism evidence="3 4">
    <name type="scientific">SAR86 cluster bacterium BACL1 MAG-120920-bin57</name>
    <dbReference type="NCBI Taxonomy" id="1655571"/>
    <lineage>
        <taxon>Bacteria</taxon>
        <taxon>Pseudomonadati</taxon>
        <taxon>Pseudomonadota</taxon>
        <taxon>Gammaproteobacteria</taxon>
        <taxon>SAR86 cluster</taxon>
    </lineage>
</organism>
<dbReference type="InterPro" id="IPR035903">
    <property type="entry name" value="HesB-like_dom_sf"/>
</dbReference>
<dbReference type="GO" id="GO:0005737">
    <property type="term" value="C:cytoplasm"/>
    <property type="evidence" value="ECO:0007669"/>
    <property type="project" value="TreeGrafter"/>
</dbReference>
<dbReference type="Gene3D" id="2.60.300.12">
    <property type="entry name" value="HesB-like domain"/>
    <property type="match status" value="1"/>
</dbReference>
<name>A0A0R2PYB5_9GAMM</name>
<evidence type="ECO:0000313" key="3">
    <source>
        <dbReference type="EMBL" id="KRO41213.1"/>
    </source>
</evidence>
<dbReference type="NCBIfam" id="TIGR00049">
    <property type="entry name" value="iron-sulfur cluster assembly accessory protein"/>
    <property type="match status" value="1"/>
</dbReference>
<dbReference type="PANTHER" id="PTHR10072">
    <property type="entry name" value="IRON-SULFUR CLUSTER ASSEMBLY PROTEIN"/>
    <property type="match status" value="1"/>
</dbReference>
<evidence type="ECO:0000259" key="2">
    <source>
        <dbReference type="Pfam" id="PF01521"/>
    </source>
</evidence>
<comment type="caution">
    <text evidence="3">The sequence shown here is derived from an EMBL/GenBank/DDBJ whole genome shotgun (WGS) entry which is preliminary data.</text>
</comment>
<protein>
    <submittedName>
        <fullName evidence="3">Iron-sulfur cluster assembly protein</fullName>
    </submittedName>
</protein>
<feature type="domain" description="Core" evidence="2">
    <location>
        <begin position="7"/>
        <end position="90"/>
    </location>
</feature>
<evidence type="ECO:0000313" key="4">
    <source>
        <dbReference type="Proteomes" id="UP000050874"/>
    </source>
</evidence>
<dbReference type="InterPro" id="IPR000361">
    <property type="entry name" value="ATAP_core_dom"/>
</dbReference>
<comment type="similarity">
    <text evidence="1">Belongs to the HesB/IscA family.</text>
</comment>
<dbReference type="EMBL" id="LIAV01000017">
    <property type="protein sequence ID" value="KRO41213.1"/>
    <property type="molecule type" value="Genomic_DNA"/>
</dbReference>
<dbReference type="SUPFAM" id="SSF89360">
    <property type="entry name" value="HesB-like domain"/>
    <property type="match status" value="1"/>
</dbReference>
<dbReference type="Proteomes" id="UP000050874">
    <property type="component" value="Unassembled WGS sequence"/>
</dbReference>